<accession>A0A1G7KX11</accession>
<feature type="signal peptide" evidence="1">
    <location>
        <begin position="1"/>
        <end position="30"/>
    </location>
</feature>
<dbReference type="InterPro" id="IPR001119">
    <property type="entry name" value="SLH_dom"/>
</dbReference>
<organism evidence="3 4">
    <name type="scientific">Fontibacillus panacisegetis</name>
    <dbReference type="NCBI Taxonomy" id="670482"/>
    <lineage>
        <taxon>Bacteria</taxon>
        <taxon>Bacillati</taxon>
        <taxon>Bacillota</taxon>
        <taxon>Bacilli</taxon>
        <taxon>Bacillales</taxon>
        <taxon>Paenibacillaceae</taxon>
        <taxon>Fontibacillus</taxon>
    </lineage>
</organism>
<dbReference type="OrthoDB" id="2611444at2"/>
<feature type="chain" id="PRO_5038837089" evidence="1">
    <location>
        <begin position="31"/>
        <end position="909"/>
    </location>
</feature>
<feature type="domain" description="SLH" evidence="2">
    <location>
        <begin position="49"/>
        <end position="111"/>
    </location>
</feature>
<dbReference type="EMBL" id="FNBG01000010">
    <property type="protein sequence ID" value="SDF41289.1"/>
    <property type="molecule type" value="Genomic_DNA"/>
</dbReference>
<evidence type="ECO:0000313" key="3">
    <source>
        <dbReference type="EMBL" id="SDF41289.1"/>
    </source>
</evidence>
<evidence type="ECO:0000313" key="4">
    <source>
        <dbReference type="Proteomes" id="UP000198972"/>
    </source>
</evidence>
<gene>
    <name evidence="3" type="ORF">SAMN04488542_11096</name>
</gene>
<feature type="domain" description="SLH" evidence="2">
    <location>
        <begin position="182"/>
        <end position="245"/>
    </location>
</feature>
<dbReference type="Proteomes" id="UP000198972">
    <property type="component" value="Unassembled WGS sequence"/>
</dbReference>
<dbReference type="PROSITE" id="PS51272">
    <property type="entry name" value="SLH"/>
    <property type="match status" value="2"/>
</dbReference>
<dbReference type="Pfam" id="PF00395">
    <property type="entry name" value="SLH"/>
    <property type="match status" value="2"/>
</dbReference>
<keyword evidence="1" id="KW-0732">Signal</keyword>
<evidence type="ECO:0000259" key="2">
    <source>
        <dbReference type="PROSITE" id="PS51272"/>
    </source>
</evidence>
<keyword evidence="4" id="KW-1185">Reference proteome</keyword>
<dbReference type="RefSeq" id="WP_091229525.1">
    <property type="nucleotide sequence ID" value="NZ_FNBG01000010.1"/>
</dbReference>
<dbReference type="AlphaFoldDB" id="A0A1G7KX11"/>
<name>A0A1G7KX11_9BACL</name>
<evidence type="ECO:0000256" key="1">
    <source>
        <dbReference type="SAM" id="SignalP"/>
    </source>
</evidence>
<proteinExistence type="predicted"/>
<reference evidence="3 4" key="1">
    <citation type="submission" date="2016-10" db="EMBL/GenBank/DDBJ databases">
        <authorList>
            <person name="de Groot N.N."/>
        </authorList>
    </citation>
    <scope>NUCLEOTIDE SEQUENCE [LARGE SCALE GENOMIC DNA]</scope>
    <source>
        <strain evidence="3 4">DSM 28129</strain>
    </source>
</reference>
<dbReference type="STRING" id="670482.SAMN04488542_11096"/>
<sequence>MSSYKRSYRRSAKKAVSTMLVTAMCMSGGAAVFADQSQPAVTANQTGSTALIFSDVKDGFWAEKHIYKLAAEGILLGDAGKFRPGDSVTQQEAITMAIRFMNLNSELGSGTDTPTELKVGNYFKPYLELAVKKNLINKTEEIAATGAKESWGEKKASREWIAKLLVRSLGKETEAKAAAGASTGFSDQNTITASARGYVNVAVQLELTKGIEGNRFDPLGKVTRAQLATFFSRGGEYVTPGYNNVVEGIVTELTDNKITLFADGTTKSYNLDSRSVYFTKDSEAKISKSALQLYTKALVVDKVGAAAYVEIRDAKPQLESTEGTLLTKLTGNRLLLLVNNDSVTYTYDANTSFIDQNGNPISVDSLTKDSTLIVKRETYTAEKKPIIIQVKSAIVNKSGNGTVDSINLSTKNISIKDASGNVESFKYDDASILLYQNQLLDNAGEIQSGSTVKYSVENNVITRLEITQAMERTVTGTLLSVEGSKLLSYVNSSGKAEIKELADKPSIVISGIAEPKLEDLIADVKGGDKVELTINTSDQITKIVVTGRQSEQSSDLTVVKYEPKYKALIVVDSSKKVQTFTVDEKTKVEYNSATPTLSGAESLLTEGRRISMTHIGERVLSLQVIYKYEGTYVSTDTNNKKMVIKLSNGENVTLPYQGNTPPIELYGKGTATIADLKVGDPVTAILSTNQDAILTLAVKSAIQFEVVSVDTSKSRIRAVSEGITRDFYVDKAALLSENGNAIKVSDIQTGQTINVAFYGNTAASVQVVKLTVGKVTNVDGSTVTVKPFTGSQESFSLANGVKVVRGSSVSTGVTNLTTSDHVEIRKGTDGTLIIKVLAPLERKFSRYDGTTKEIIVLRSDLTDSNYRFVVTPETYIHQGDTTLSVQSLKENDKIVLYFIGDKLVEVEKQ</sequence>
<protein>
    <submittedName>
        <fullName evidence="3">S-layer homology domain-containing protein</fullName>
    </submittedName>
</protein>